<gene>
    <name evidence="2" type="ORF">METZ01_LOCUS517837</name>
</gene>
<feature type="transmembrane region" description="Helical" evidence="1">
    <location>
        <begin position="107"/>
        <end position="130"/>
    </location>
</feature>
<accession>A0A383F8H2</accession>
<name>A0A383F8H2_9ZZZZ</name>
<dbReference type="Gene3D" id="1.20.950.20">
    <property type="entry name" value="Transmembrane di-heme cytochromes, Chain C"/>
    <property type="match status" value="1"/>
</dbReference>
<reference evidence="2" key="1">
    <citation type="submission" date="2018-05" db="EMBL/GenBank/DDBJ databases">
        <authorList>
            <person name="Lanie J.A."/>
            <person name="Ng W.-L."/>
            <person name="Kazmierczak K.M."/>
            <person name="Andrzejewski T.M."/>
            <person name="Davidsen T.M."/>
            <person name="Wayne K.J."/>
            <person name="Tettelin H."/>
            <person name="Glass J.I."/>
            <person name="Rusch D."/>
            <person name="Podicherti R."/>
            <person name="Tsui H.-C.T."/>
            <person name="Winkler M.E."/>
        </authorList>
    </citation>
    <scope>NUCLEOTIDE SEQUENCE</scope>
</reference>
<dbReference type="AlphaFoldDB" id="A0A383F8H2"/>
<keyword evidence="1" id="KW-0812">Transmembrane</keyword>
<evidence type="ECO:0000313" key="2">
    <source>
        <dbReference type="EMBL" id="SVE64983.1"/>
    </source>
</evidence>
<organism evidence="2">
    <name type="scientific">marine metagenome</name>
    <dbReference type="NCBI Taxonomy" id="408172"/>
    <lineage>
        <taxon>unclassified sequences</taxon>
        <taxon>metagenomes</taxon>
        <taxon>ecological metagenomes</taxon>
    </lineage>
</organism>
<feature type="non-terminal residue" evidence="2">
    <location>
        <position position="139"/>
    </location>
</feature>
<dbReference type="InterPro" id="IPR036197">
    <property type="entry name" value="NarG-like_sf"/>
</dbReference>
<proteinExistence type="predicted"/>
<sequence>MDKSSIIFTCILFLALGLFSYNLWKIVRNIRLGKSKNRFDQPLKRTKILLKIAFGQTKLFARPASGILHALVYWGFLVITIGTLEMMIDGIFYQIDERSFHVLGSFYNMATASGDVMAVLVLVSCLMFMFRRLFLKINR</sequence>
<dbReference type="SUPFAM" id="SSF103501">
    <property type="entry name" value="Respiratory nitrate reductase 1 gamma chain"/>
    <property type="match status" value="1"/>
</dbReference>
<dbReference type="EMBL" id="UINC01232143">
    <property type="protein sequence ID" value="SVE64983.1"/>
    <property type="molecule type" value="Genomic_DNA"/>
</dbReference>
<feature type="transmembrane region" description="Helical" evidence="1">
    <location>
        <begin position="6"/>
        <end position="24"/>
    </location>
</feature>
<evidence type="ECO:0008006" key="3">
    <source>
        <dbReference type="Google" id="ProtNLM"/>
    </source>
</evidence>
<evidence type="ECO:0000256" key="1">
    <source>
        <dbReference type="SAM" id="Phobius"/>
    </source>
</evidence>
<feature type="transmembrane region" description="Helical" evidence="1">
    <location>
        <begin position="71"/>
        <end position="95"/>
    </location>
</feature>
<keyword evidence="1" id="KW-0472">Membrane</keyword>
<protein>
    <recommendedName>
        <fullName evidence="3">Fe-S oxidoreductase</fullName>
    </recommendedName>
</protein>
<keyword evidence="1" id="KW-1133">Transmembrane helix</keyword>